<evidence type="ECO:0000313" key="1">
    <source>
        <dbReference type="EMBL" id="KAI3723484.1"/>
    </source>
</evidence>
<dbReference type="Proteomes" id="UP001055811">
    <property type="component" value="Linkage Group LG06"/>
</dbReference>
<protein>
    <submittedName>
        <fullName evidence="1">Uncharacterized protein</fullName>
    </submittedName>
</protein>
<accession>A0ACB9BN86</accession>
<proteinExistence type="predicted"/>
<comment type="caution">
    <text evidence="1">The sequence shown here is derived from an EMBL/GenBank/DDBJ whole genome shotgun (WGS) entry which is preliminary data.</text>
</comment>
<sequence length="117" mass="13033">MPPSPLQPRLRPYSSLPSPSPLLQPGMLQPSSQQNNFHCSSFYSDLIHHCHHHLPYCNQGCYNHHHSKTTSTAPPSLLKDDIVVDLKKGEITKGHGEDEEGTGSNLRLKPVNLMVCE</sequence>
<evidence type="ECO:0000313" key="2">
    <source>
        <dbReference type="Proteomes" id="UP001055811"/>
    </source>
</evidence>
<keyword evidence="2" id="KW-1185">Reference proteome</keyword>
<name>A0ACB9BN86_CICIN</name>
<organism evidence="1 2">
    <name type="scientific">Cichorium intybus</name>
    <name type="common">Chicory</name>
    <dbReference type="NCBI Taxonomy" id="13427"/>
    <lineage>
        <taxon>Eukaryota</taxon>
        <taxon>Viridiplantae</taxon>
        <taxon>Streptophyta</taxon>
        <taxon>Embryophyta</taxon>
        <taxon>Tracheophyta</taxon>
        <taxon>Spermatophyta</taxon>
        <taxon>Magnoliopsida</taxon>
        <taxon>eudicotyledons</taxon>
        <taxon>Gunneridae</taxon>
        <taxon>Pentapetalae</taxon>
        <taxon>asterids</taxon>
        <taxon>campanulids</taxon>
        <taxon>Asterales</taxon>
        <taxon>Asteraceae</taxon>
        <taxon>Cichorioideae</taxon>
        <taxon>Cichorieae</taxon>
        <taxon>Cichoriinae</taxon>
        <taxon>Cichorium</taxon>
    </lineage>
</organism>
<reference evidence="2" key="1">
    <citation type="journal article" date="2022" name="Mol. Ecol. Resour.">
        <title>The genomes of chicory, endive, great burdock and yacon provide insights into Asteraceae palaeo-polyploidization history and plant inulin production.</title>
        <authorList>
            <person name="Fan W."/>
            <person name="Wang S."/>
            <person name="Wang H."/>
            <person name="Wang A."/>
            <person name="Jiang F."/>
            <person name="Liu H."/>
            <person name="Zhao H."/>
            <person name="Xu D."/>
            <person name="Zhang Y."/>
        </authorList>
    </citation>
    <scope>NUCLEOTIDE SEQUENCE [LARGE SCALE GENOMIC DNA]</scope>
    <source>
        <strain evidence="2">cv. Punajuju</strain>
    </source>
</reference>
<dbReference type="EMBL" id="CM042014">
    <property type="protein sequence ID" value="KAI3723484.1"/>
    <property type="molecule type" value="Genomic_DNA"/>
</dbReference>
<gene>
    <name evidence="1" type="ORF">L2E82_35097</name>
</gene>
<reference evidence="1 2" key="2">
    <citation type="journal article" date="2022" name="Mol. Ecol. Resour.">
        <title>The genomes of chicory, endive, great burdock and yacon provide insights into Asteraceae paleo-polyploidization history and plant inulin production.</title>
        <authorList>
            <person name="Fan W."/>
            <person name="Wang S."/>
            <person name="Wang H."/>
            <person name="Wang A."/>
            <person name="Jiang F."/>
            <person name="Liu H."/>
            <person name="Zhao H."/>
            <person name="Xu D."/>
            <person name="Zhang Y."/>
        </authorList>
    </citation>
    <scope>NUCLEOTIDE SEQUENCE [LARGE SCALE GENOMIC DNA]</scope>
    <source>
        <strain evidence="2">cv. Punajuju</strain>
        <tissue evidence="1">Leaves</tissue>
    </source>
</reference>